<keyword evidence="1" id="KW-0812">Transmembrane</keyword>
<name>A0A133VCU3_9EURY</name>
<protein>
    <submittedName>
        <fullName evidence="2">Uncharacterized protein</fullName>
    </submittedName>
</protein>
<feature type="transmembrane region" description="Helical" evidence="1">
    <location>
        <begin position="81"/>
        <end position="99"/>
    </location>
</feature>
<gene>
    <name evidence="2" type="ORF">AKJ49_02280</name>
</gene>
<evidence type="ECO:0000313" key="3">
    <source>
        <dbReference type="Proteomes" id="UP000070549"/>
    </source>
</evidence>
<keyword evidence="1" id="KW-0472">Membrane</keyword>
<comment type="caution">
    <text evidence="2">The sequence shown here is derived from an EMBL/GenBank/DDBJ whole genome shotgun (WGS) entry which is preliminary data.</text>
</comment>
<evidence type="ECO:0000313" key="2">
    <source>
        <dbReference type="EMBL" id="KXB04272.1"/>
    </source>
</evidence>
<reference evidence="2 3" key="1">
    <citation type="journal article" date="2016" name="Sci. Rep.">
        <title>Metabolic traits of an uncultured archaeal lineage -MSBL1- from brine pools of the Red Sea.</title>
        <authorList>
            <person name="Mwirichia R."/>
            <person name="Alam I."/>
            <person name="Rashid M."/>
            <person name="Vinu M."/>
            <person name="Ba-Alawi W."/>
            <person name="Anthony Kamau A."/>
            <person name="Kamanda Ngugi D."/>
            <person name="Goker M."/>
            <person name="Klenk H.P."/>
            <person name="Bajic V."/>
            <person name="Stingl U."/>
        </authorList>
    </citation>
    <scope>NUCLEOTIDE SEQUENCE [LARGE SCALE GENOMIC DNA]</scope>
    <source>
        <strain evidence="2">SCGC-AAA382A03</strain>
    </source>
</reference>
<feature type="transmembrane region" description="Helical" evidence="1">
    <location>
        <begin position="105"/>
        <end position="126"/>
    </location>
</feature>
<keyword evidence="3" id="KW-1185">Reference proteome</keyword>
<keyword evidence="1" id="KW-1133">Transmembrane helix</keyword>
<evidence type="ECO:0000256" key="1">
    <source>
        <dbReference type="SAM" id="Phobius"/>
    </source>
</evidence>
<organism evidence="2 3">
    <name type="scientific">candidate division MSBL1 archaeon SCGC-AAA382A03</name>
    <dbReference type="NCBI Taxonomy" id="1698278"/>
    <lineage>
        <taxon>Archaea</taxon>
        <taxon>Methanobacteriati</taxon>
        <taxon>Methanobacteriota</taxon>
        <taxon>candidate division MSBL1</taxon>
    </lineage>
</organism>
<dbReference type="AlphaFoldDB" id="A0A133VCU3"/>
<accession>A0A133VCU3</accession>
<dbReference type="EMBL" id="LHYC01000079">
    <property type="protein sequence ID" value="KXB04272.1"/>
    <property type="molecule type" value="Genomic_DNA"/>
</dbReference>
<sequence>MSTTLTRIFKTKREGSFVKMNSFHEFEGNKARIEKEGENFIAECECGWSSGPVSSNEKAIVSFEKHVKSDPKHKIREKEGGTNFTSLFLALLLLGYAVSPGIIPYSLLIVGWLDNIFALISGILFLKKGWEGKSPTKIIKDFL</sequence>
<dbReference type="Proteomes" id="UP000070549">
    <property type="component" value="Unassembled WGS sequence"/>
</dbReference>
<proteinExistence type="predicted"/>